<gene>
    <name evidence="1" type="primary">RvY_14349-1</name>
    <name evidence="1" type="synonym">RvY_14349.1</name>
    <name evidence="1" type="ORF">RvY_14349</name>
</gene>
<comment type="caution">
    <text evidence="1">The sequence shown here is derived from an EMBL/GenBank/DDBJ whole genome shotgun (WGS) entry which is preliminary data.</text>
</comment>
<accession>A0A1D1VSP9</accession>
<name>A0A1D1VSP9_RAMVA</name>
<dbReference type="Proteomes" id="UP000186922">
    <property type="component" value="Unassembled WGS sequence"/>
</dbReference>
<proteinExistence type="predicted"/>
<keyword evidence="2" id="KW-1185">Reference proteome</keyword>
<organism evidence="1 2">
    <name type="scientific">Ramazzottius varieornatus</name>
    <name type="common">Water bear</name>
    <name type="synonym">Tardigrade</name>
    <dbReference type="NCBI Taxonomy" id="947166"/>
    <lineage>
        <taxon>Eukaryota</taxon>
        <taxon>Metazoa</taxon>
        <taxon>Ecdysozoa</taxon>
        <taxon>Tardigrada</taxon>
        <taxon>Eutardigrada</taxon>
        <taxon>Parachela</taxon>
        <taxon>Hypsibioidea</taxon>
        <taxon>Ramazzottiidae</taxon>
        <taxon>Ramazzottius</taxon>
    </lineage>
</organism>
<dbReference type="EMBL" id="BDGG01000010">
    <property type="protein sequence ID" value="GAV04001.1"/>
    <property type="molecule type" value="Genomic_DNA"/>
</dbReference>
<reference evidence="1 2" key="1">
    <citation type="journal article" date="2016" name="Nat. Commun.">
        <title>Extremotolerant tardigrade genome and improved radiotolerance of human cultured cells by tardigrade-unique protein.</title>
        <authorList>
            <person name="Hashimoto T."/>
            <person name="Horikawa D.D."/>
            <person name="Saito Y."/>
            <person name="Kuwahara H."/>
            <person name="Kozuka-Hata H."/>
            <person name="Shin-I T."/>
            <person name="Minakuchi Y."/>
            <person name="Ohishi K."/>
            <person name="Motoyama A."/>
            <person name="Aizu T."/>
            <person name="Enomoto A."/>
            <person name="Kondo K."/>
            <person name="Tanaka S."/>
            <person name="Hara Y."/>
            <person name="Koshikawa S."/>
            <person name="Sagara H."/>
            <person name="Miura T."/>
            <person name="Yokobori S."/>
            <person name="Miyagawa K."/>
            <person name="Suzuki Y."/>
            <person name="Kubo T."/>
            <person name="Oyama M."/>
            <person name="Kohara Y."/>
            <person name="Fujiyama A."/>
            <person name="Arakawa K."/>
            <person name="Katayama T."/>
            <person name="Toyoda A."/>
            <person name="Kunieda T."/>
        </authorList>
    </citation>
    <scope>NUCLEOTIDE SEQUENCE [LARGE SCALE GENOMIC DNA]</scope>
    <source>
        <strain evidence="1 2">YOKOZUNA-1</strain>
    </source>
</reference>
<evidence type="ECO:0000313" key="2">
    <source>
        <dbReference type="Proteomes" id="UP000186922"/>
    </source>
</evidence>
<protein>
    <submittedName>
        <fullName evidence="1">Uncharacterized protein</fullName>
    </submittedName>
</protein>
<dbReference type="AlphaFoldDB" id="A0A1D1VSP9"/>
<evidence type="ECO:0000313" key="1">
    <source>
        <dbReference type="EMBL" id="GAV04001.1"/>
    </source>
</evidence>
<sequence length="161" mass="18469">MERIIELYGEITRSFVSASNEGARKNYALGLHFWLISKFDHAEFHHFVQDRGVPDPSLLRFHQDLCLELYKLDKEETPERRLLMKRIMKAVLKANRSNEVENPSNKIQLCAVQPEAISLMTIAAENVLKNILDTVLLQRFSAGCEDRDVTSKNVSLSEVKP</sequence>